<name>A0A059WKB6_STRNR</name>
<protein>
    <submittedName>
        <fullName evidence="2">Uncharacterized protein</fullName>
    </submittedName>
</protein>
<organism evidence="2 3">
    <name type="scientific">Streptomyces noursei</name>
    <name type="common">Streptomyces albulus</name>
    <dbReference type="NCBI Taxonomy" id="1971"/>
    <lineage>
        <taxon>Bacteria</taxon>
        <taxon>Bacillati</taxon>
        <taxon>Actinomycetota</taxon>
        <taxon>Actinomycetes</taxon>
        <taxon>Kitasatosporales</taxon>
        <taxon>Streptomycetaceae</taxon>
        <taxon>Streptomyces</taxon>
    </lineage>
</organism>
<evidence type="ECO:0000256" key="1">
    <source>
        <dbReference type="SAM" id="MobiDB-lite"/>
    </source>
</evidence>
<dbReference type="AlphaFoldDB" id="A0A059WKB6"/>
<feature type="region of interest" description="Disordered" evidence="1">
    <location>
        <begin position="1"/>
        <end position="33"/>
    </location>
</feature>
<sequence length="33" mass="3686">MYRDERSGLVIRDGDPMHSEPADTVSLSGFHLP</sequence>
<dbReference type="EMBL" id="BHXC01000002">
    <property type="protein sequence ID" value="GCB87693.1"/>
    <property type="molecule type" value="Genomic_DNA"/>
</dbReference>
<accession>A0A059WKB6</accession>
<evidence type="ECO:0000313" key="3">
    <source>
        <dbReference type="Proteomes" id="UP000288351"/>
    </source>
</evidence>
<comment type="caution">
    <text evidence="2">The sequence shown here is derived from an EMBL/GenBank/DDBJ whole genome shotgun (WGS) entry which is preliminary data.</text>
</comment>
<gene>
    <name evidence="2" type="ORF">SALB_00362</name>
</gene>
<proteinExistence type="predicted"/>
<reference evidence="2 3" key="1">
    <citation type="journal article" date="2019" name="Microbiol. Resour. Announc.">
        <title>Draft Genome Sequence of the Most Traditional epsilon-Poly-l-Lysine Producer, Streptomyces albulus NBRC14147.</title>
        <authorList>
            <person name="Yamanaka K."/>
            <person name="Hamano Y."/>
        </authorList>
    </citation>
    <scope>NUCLEOTIDE SEQUENCE [LARGE SCALE GENOMIC DNA]</scope>
    <source>
        <strain evidence="2 3">NBRC 14147</strain>
    </source>
</reference>
<feature type="compositionally biased region" description="Basic and acidic residues" evidence="1">
    <location>
        <begin position="1"/>
        <end position="21"/>
    </location>
</feature>
<dbReference type="Proteomes" id="UP000288351">
    <property type="component" value="Unassembled WGS sequence"/>
</dbReference>
<evidence type="ECO:0000313" key="2">
    <source>
        <dbReference type="EMBL" id="GCB87693.1"/>
    </source>
</evidence>